<dbReference type="Gene3D" id="3.40.50.720">
    <property type="entry name" value="NAD(P)-binding Rossmann-like Domain"/>
    <property type="match status" value="1"/>
</dbReference>
<dbReference type="Pfam" id="PF00107">
    <property type="entry name" value="ADH_zinc_N"/>
    <property type="match status" value="1"/>
</dbReference>
<comment type="cofactor">
    <cofactor evidence="1 7">
        <name>Zn(2+)</name>
        <dbReference type="ChEBI" id="CHEBI:29105"/>
    </cofactor>
</comment>
<keyword evidence="6" id="KW-0520">NAD</keyword>
<dbReference type="InterPro" id="IPR013154">
    <property type="entry name" value="ADH-like_N"/>
</dbReference>
<evidence type="ECO:0000259" key="10">
    <source>
        <dbReference type="Pfam" id="PF08240"/>
    </source>
</evidence>
<dbReference type="OMA" id="AWFGQPY"/>
<dbReference type="GO" id="GO:0008270">
    <property type="term" value="F:zinc ion binding"/>
    <property type="evidence" value="ECO:0007669"/>
    <property type="project" value="InterPro"/>
</dbReference>
<feature type="domain" description="Alcohol dehydrogenase-like C-terminal" evidence="9">
    <location>
        <begin position="197"/>
        <end position="267"/>
    </location>
</feature>
<dbReference type="GO" id="GO:0016491">
    <property type="term" value="F:oxidoreductase activity"/>
    <property type="evidence" value="ECO:0007669"/>
    <property type="project" value="UniProtKB-KW"/>
</dbReference>
<reference evidence="11 12" key="1">
    <citation type="journal article" date="2013" name="BMC Genomics">
        <title>Genomics-driven discovery of the pneumocandin biosynthetic gene cluster in the fungus Glarea lozoyensis.</title>
        <authorList>
            <person name="Chen L."/>
            <person name="Yue Q."/>
            <person name="Zhang X."/>
            <person name="Xiang M."/>
            <person name="Wang C."/>
            <person name="Li S."/>
            <person name="Che Y."/>
            <person name="Ortiz-Lopez F.J."/>
            <person name="Bills G.F."/>
            <person name="Liu X."/>
            <person name="An Z."/>
        </authorList>
    </citation>
    <scope>NUCLEOTIDE SEQUENCE [LARGE SCALE GENOMIC DNA]</scope>
    <source>
        <strain evidence="12">ATCC 20868 / MF5171</strain>
    </source>
</reference>
<keyword evidence="12" id="KW-1185">Reference proteome</keyword>
<dbReference type="EMBL" id="KE145359">
    <property type="protein sequence ID" value="EPE32164.1"/>
    <property type="molecule type" value="Genomic_DNA"/>
</dbReference>
<evidence type="ECO:0000256" key="3">
    <source>
        <dbReference type="ARBA" id="ARBA00022723"/>
    </source>
</evidence>
<dbReference type="STRING" id="1116229.S3D4Z1"/>
<dbReference type="Pfam" id="PF08240">
    <property type="entry name" value="ADH_N"/>
    <property type="match status" value="1"/>
</dbReference>
<dbReference type="InterPro" id="IPR002328">
    <property type="entry name" value="ADH_Zn_CS"/>
</dbReference>
<name>S3D4Z1_GLAL2</name>
<comment type="similarity">
    <text evidence="2 7">Belongs to the zinc-containing alcohol dehydrogenase family.</text>
</comment>
<evidence type="ECO:0000256" key="7">
    <source>
        <dbReference type="RuleBase" id="RU361277"/>
    </source>
</evidence>
<evidence type="ECO:0000256" key="8">
    <source>
        <dbReference type="SAM" id="SignalP"/>
    </source>
</evidence>
<dbReference type="HOGENOM" id="CLU_026673_11_3_1"/>
<dbReference type="PANTHER" id="PTHR42813">
    <property type="entry name" value="ZINC-TYPE ALCOHOL DEHYDROGENASE-LIKE"/>
    <property type="match status" value="1"/>
</dbReference>
<evidence type="ECO:0000256" key="5">
    <source>
        <dbReference type="ARBA" id="ARBA00023002"/>
    </source>
</evidence>
<dbReference type="Proteomes" id="UP000016922">
    <property type="component" value="Unassembled WGS sequence"/>
</dbReference>
<keyword evidence="4 7" id="KW-0862">Zinc</keyword>
<evidence type="ECO:0000256" key="4">
    <source>
        <dbReference type="ARBA" id="ARBA00022833"/>
    </source>
</evidence>
<feature type="signal peptide" evidence="8">
    <location>
        <begin position="1"/>
        <end position="20"/>
    </location>
</feature>
<dbReference type="KEGG" id="glz:GLAREA_07297"/>
<dbReference type="PROSITE" id="PS00059">
    <property type="entry name" value="ADH_ZINC"/>
    <property type="match status" value="1"/>
</dbReference>
<dbReference type="SUPFAM" id="SSF51735">
    <property type="entry name" value="NAD(P)-binding Rossmann-fold domains"/>
    <property type="match status" value="1"/>
</dbReference>
<dbReference type="RefSeq" id="XP_008080176.1">
    <property type="nucleotide sequence ID" value="XM_008081985.1"/>
</dbReference>
<dbReference type="InterPro" id="IPR013149">
    <property type="entry name" value="ADH-like_C"/>
</dbReference>
<dbReference type="OrthoDB" id="3941538at2759"/>
<dbReference type="InterPro" id="IPR011032">
    <property type="entry name" value="GroES-like_sf"/>
</dbReference>
<keyword evidence="5" id="KW-0560">Oxidoreductase</keyword>
<proteinExistence type="inferred from homology"/>
<gene>
    <name evidence="11" type="ORF">GLAREA_07297</name>
</gene>
<evidence type="ECO:0000256" key="6">
    <source>
        <dbReference type="ARBA" id="ARBA00023027"/>
    </source>
</evidence>
<dbReference type="AlphaFoldDB" id="S3D4Z1"/>
<protein>
    <submittedName>
        <fullName evidence="11">NAD(P)-binding Rossmann-fold containing protein</fullName>
    </submittedName>
</protein>
<dbReference type="GeneID" id="19466350"/>
<dbReference type="eggNOG" id="KOG0024">
    <property type="taxonomic scope" value="Eukaryota"/>
</dbReference>
<sequence length="390" mass="41684">MALNATLLLLNATMRAVVWSGIPFNVTVQNVPVPTIQAATDARVRITAAAICGTDMHTYHGTYGSDSAPWIMGHEAVGIIESIGSAVQNIQVGDHVVIPDSFDLGELNMALAEPWANDGAAPGLGLDYGEFYGCQAEYIVVPFADHSLWHIPSNGAVNTSREIDYLFTSDIFATGWSGVSYSGFVPGDSVAIFGAGPVGLLAAHSAIIRGASRVYVVDHVEQRLELAESFGAIPINFNGTNGTAVEQIMRLEPDGVTRSVDCVGYEAVNKINERQSNLIIMDMVAVTSSRGGISSVGVYTHNGATAGTPLGNTTTPNVEFPIVNFFEKGLTYRAGPVDVKLNAPQLTHLIETGVANPALIVSSFIDIEQAPEYYRRFSDHLETKIVIRFP</sequence>
<evidence type="ECO:0000256" key="1">
    <source>
        <dbReference type="ARBA" id="ARBA00001947"/>
    </source>
</evidence>
<organism evidence="11 12">
    <name type="scientific">Glarea lozoyensis (strain ATCC 20868 / MF5171)</name>
    <dbReference type="NCBI Taxonomy" id="1116229"/>
    <lineage>
        <taxon>Eukaryota</taxon>
        <taxon>Fungi</taxon>
        <taxon>Dikarya</taxon>
        <taxon>Ascomycota</taxon>
        <taxon>Pezizomycotina</taxon>
        <taxon>Leotiomycetes</taxon>
        <taxon>Helotiales</taxon>
        <taxon>Helotiaceae</taxon>
        <taxon>Glarea</taxon>
    </lineage>
</organism>
<feature type="chain" id="PRO_5004508036" evidence="8">
    <location>
        <begin position="21"/>
        <end position="390"/>
    </location>
</feature>
<keyword evidence="8" id="KW-0732">Signal</keyword>
<dbReference type="PANTHER" id="PTHR42813:SF3">
    <property type="entry name" value="GLUTATHIONE-INDEPENDENT FORMALDEHYDE DEHYDROGENASE"/>
    <property type="match status" value="1"/>
</dbReference>
<keyword evidence="3 7" id="KW-0479">Metal-binding</keyword>
<dbReference type="SUPFAM" id="SSF50129">
    <property type="entry name" value="GroES-like"/>
    <property type="match status" value="1"/>
</dbReference>
<evidence type="ECO:0000313" key="11">
    <source>
        <dbReference type="EMBL" id="EPE32164.1"/>
    </source>
</evidence>
<feature type="domain" description="Alcohol dehydrogenase-like N-terminal" evidence="10">
    <location>
        <begin position="40"/>
        <end position="151"/>
    </location>
</feature>
<dbReference type="Gene3D" id="3.90.180.10">
    <property type="entry name" value="Medium-chain alcohol dehydrogenases, catalytic domain"/>
    <property type="match status" value="1"/>
</dbReference>
<evidence type="ECO:0000256" key="2">
    <source>
        <dbReference type="ARBA" id="ARBA00008072"/>
    </source>
</evidence>
<accession>S3D4Z1</accession>
<evidence type="ECO:0000313" key="12">
    <source>
        <dbReference type="Proteomes" id="UP000016922"/>
    </source>
</evidence>
<dbReference type="CDD" id="cd08282">
    <property type="entry name" value="PFDH_like"/>
    <property type="match status" value="1"/>
</dbReference>
<evidence type="ECO:0000259" key="9">
    <source>
        <dbReference type="Pfam" id="PF00107"/>
    </source>
</evidence>
<dbReference type="InterPro" id="IPR036291">
    <property type="entry name" value="NAD(P)-bd_dom_sf"/>
</dbReference>